<name>A0A1G1ZII7_9BACT</name>
<proteinExistence type="predicted"/>
<evidence type="ECO:0000313" key="3">
    <source>
        <dbReference type="Proteomes" id="UP000177960"/>
    </source>
</evidence>
<dbReference type="AlphaFoldDB" id="A0A1G1ZII7"/>
<accession>A0A1G1ZII7</accession>
<evidence type="ECO:0000256" key="1">
    <source>
        <dbReference type="SAM" id="MobiDB-lite"/>
    </source>
</evidence>
<reference evidence="2 3" key="1">
    <citation type="journal article" date="2016" name="Nat. Commun.">
        <title>Thousands of microbial genomes shed light on interconnected biogeochemical processes in an aquifer system.</title>
        <authorList>
            <person name="Anantharaman K."/>
            <person name="Brown C.T."/>
            <person name="Hug L.A."/>
            <person name="Sharon I."/>
            <person name="Castelle C.J."/>
            <person name="Probst A.J."/>
            <person name="Thomas B.C."/>
            <person name="Singh A."/>
            <person name="Wilkins M.J."/>
            <person name="Karaoz U."/>
            <person name="Brodie E.L."/>
            <person name="Williams K.H."/>
            <person name="Hubbard S.S."/>
            <person name="Banfield J.F."/>
        </authorList>
    </citation>
    <scope>NUCLEOTIDE SEQUENCE [LARGE SCALE GENOMIC DNA]</scope>
</reference>
<feature type="compositionally biased region" description="Basic and acidic residues" evidence="1">
    <location>
        <begin position="71"/>
        <end position="80"/>
    </location>
</feature>
<dbReference type="EMBL" id="MHJG01000013">
    <property type="protein sequence ID" value="OGY63926.1"/>
    <property type="molecule type" value="Genomic_DNA"/>
</dbReference>
<comment type="caution">
    <text evidence="2">The sequence shown here is derived from an EMBL/GenBank/DDBJ whole genome shotgun (WGS) entry which is preliminary data.</text>
</comment>
<organism evidence="2 3">
    <name type="scientific">Candidatus Harrisonbacteria bacterium RIFCSPHIGHO2_02_FULL_42_16</name>
    <dbReference type="NCBI Taxonomy" id="1798404"/>
    <lineage>
        <taxon>Bacteria</taxon>
        <taxon>Candidatus Harrisoniibacteriota</taxon>
    </lineage>
</organism>
<gene>
    <name evidence="2" type="ORF">A3B92_02300</name>
</gene>
<evidence type="ECO:0000313" key="2">
    <source>
        <dbReference type="EMBL" id="OGY63926.1"/>
    </source>
</evidence>
<feature type="region of interest" description="Disordered" evidence="1">
    <location>
        <begin position="59"/>
        <end position="80"/>
    </location>
</feature>
<protein>
    <submittedName>
        <fullName evidence="2">Uncharacterized protein</fullName>
    </submittedName>
</protein>
<dbReference type="Proteomes" id="UP000177960">
    <property type="component" value="Unassembled WGS sequence"/>
</dbReference>
<sequence length="166" mass="18972">MSREVRRVPVNWEHPKDENGHLIPLIGGSFKEHAAKWDEEAEQWNKGFYRLSGDEWKPKEPDQTGMYEDWDGSRPEEHDYMPDWPEAERTHYQMYETTTEGTPISPAMETLEALARWLTDNNASAFGDMGATYDQWLATIKRGWAVSAVFTLGKGIVSGVEGLHGK</sequence>